<keyword evidence="5 10" id="KW-0812">Transmembrane</keyword>
<keyword evidence="9 10" id="KW-0998">Cell outer membrane</keyword>
<reference evidence="15 16" key="1">
    <citation type="submission" date="2019-05" db="EMBL/GenBank/DDBJ databases">
        <title>Draft Genome Sequences of Six Type Strains of the Genus Massilia.</title>
        <authorList>
            <person name="Miess H."/>
            <person name="Frediansyhah A."/>
            <person name="Gross H."/>
        </authorList>
    </citation>
    <scope>NUCLEOTIDE SEQUENCE [LARGE SCALE GENOMIC DNA]</scope>
    <source>
        <strain evidence="15 16">DSMZ 26121</strain>
    </source>
</reference>
<evidence type="ECO:0000259" key="14">
    <source>
        <dbReference type="Pfam" id="PF07715"/>
    </source>
</evidence>
<comment type="similarity">
    <text evidence="2 10 11">Belongs to the TonB-dependent receptor family.</text>
</comment>
<proteinExistence type="inferred from homology"/>
<feature type="domain" description="TonB-dependent receptor plug" evidence="14">
    <location>
        <begin position="71"/>
        <end position="178"/>
    </location>
</feature>
<comment type="subcellular location">
    <subcellularLocation>
        <location evidence="1 10">Cell outer membrane</location>
        <topology evidence="1 10">Multi-pass membrane protein</topology>
    </subcellularLocation>
</comment>
<dbReference type="PROSITE" id="PS52016">
    <property type="entry name" value="TONB_DEPENDENT_REC_3"/>
    <property type="match status" value="1"/>
</dbReference>
<dbReference type="Pfam" id="PF07715">
    <property type="entry name" value="Plug"/>
    <property type="match status" value="1"/>
</dbReference>
<dbReference type="InterPro" id="IPR012910">
    <property type="entry name" value="Plug_dom"/>
</dbReference>
<evidence type="ECO:0000256" key="9">
    <source>
        <dbReference type="ARBA" id="ARBA00023237"/>
    </source>
</evidence>
<evidence type="ECO:0000256" key="2">
    <source>
        <dbReference type="ARBA" id="ARBA00009810"/>
    </source>
</evidence>
<keyword evidence="3 10" id="KW-0813">Transport</keyword>
<keyword evidence="8 15" id="KW-0675">Receptor</keyword>
<keyword evidence="12" id="KW-0732">Signal</keyword>
<dbReference type="Pfam" id="PF00593">
    <property type="entry name" value="TonB_dep_Rec_b-barrel"/>
    <property type="match status" value="1"/>
</dbReference>
<name>A0ABX5URC3_9BURK</name>
<keyword evidence="7 10" id="KW-0472">Membrane</keyword>
<feature type="signal peptide" evidence="12">
    <location>
        <begin position="1"/>
        <end position="39"/>
    </location>
</feature>
<dbReference type="EMBL" id="CP040017">
    <property type="protein sequence ID" value="QCP14331.1"/>
    <property type="molecule type" value="Genomic_DNA"/>
</dbReference>
<protein>
    <submittedName>
        <fullName evidence="15">TonB-dependent receptor</fullName>
    </submittedName>
</protein>
<dbReference type="Proteomes" id="UP000298763">
    <property type="component" value="Chromosome"/>
</dbReference>
<evidence type="ECO:0000256" key="7">
    <source>
        <dbReference type="ARBA" id="ARBA00023136"/>
    </source>
</evidence>
<evidence type="ECO:0000313" key="15">
    <source>
        <dbReference type="EMBL" id="QCP14331.1"/>
    </source>
</evidence>
<dbReference type="InterPro" id="IPR037066">
    <property type="entry name" value="Plug_dom_sf"/>
</dbReference>
<gene>
    <name evidence="15" type="ORF">FCL38_30875</name>
</gene>
<evidence type="ECO:0000313" key="16">
    <source>
        <dbReference type="Proteomes" id="UP000298763"/>
    </source>
</evidence>
<keyword evidence="16" id="KW-1185">Reference proteome</keyword>
<evidence type="ECO:0000256" key="12">
    <source>
        <dbReference type="SAM" id="SignalP"/>
    </source>
</evidence>
<evidence type="ECO:0000256" key="11">
    <source>
        <dbReference type="RuleBase" id="RU003357"/>
    </source>
</evidence>
<evidence type="ECO:0000256" key="8">
    <source>
        <dbReference type="ARBA" id="ARBA00023170"/>
    </source>
</evidence>
<evidence type="ECO:0000256" key="10">
    <source>
        <dbReference type="PROSITE-ProRule" id="PRU01360"/>
    </source>
</evidence>
<dbReference type="PANTHER" id="PTHR30069:SF40">
    <property type="entry name" value="TONB-DEPENDENT RECEPTOR NMB0964-RELATED"/>
    <property type="match status" value="1"/>
</dbReference>
<keyword evidence="4 10" id="KW-1134">Transmembrane beta strand</keyword>
<evidence type="ECO:0000259" key="13">
    <source>
        <dbReference type="Pfam" id="PF00593"/>
    </source>
</evidence>
<dbReference type="InterPro" id="IPR000531">
    <property type="entry name" value="Beta-barrel_TonB"/>
</dbReference>
<evidence type="ECO:0000256" key="6">
    <source>
        <dbReference type="ARBA" id="ARBA00023077"/>
    </source>
</evidence>
<evidence type="ECO:0000256" key="3">
    <source>
        <dbReference type="ARBA" id="ARBA00022448"/>
    </source>
</evidence>
<dbReference type="PANTHER" id="PTHR30069">
    <property type="entry name" value="TONB-DEPENDENT OUTER MEMBRANE RECEPTOR"/>
    <property type="match status" value="1"/>
</dbReference>
<evidence type="ECO:0000256" key="4">
    <source>
        <dbReference type="ARBA" id="ARBA00022452"/>
    </source>
</evidence>
<accession>A0ABX5URC3</accession>
<sequence>MRPNRHGPMTRAPTIQRPSGIRAPIAAACLAMAAGLANGAPLQDDIAELSLEQLSDIVITSVSRQEERLGNAAASVYIVSGNEIRRSGARTLPEALRLAPNLQVARVDARGYAITARGFNSLQSNKLLVLIDGRTLYTPLFSGVSWEAQDVLLEDVERIEVISGPGATIWGANAVNGVINVITRSAKDSQGGLVAGAAGKEDRDGSVRYGAALPNGGHYRVYARYAEADDAVRDTGRAATGYSRRQAGFRADWDRARGGLMLSGDVYEADLAQRTGGSTLLSGANLVARLTRRLADDSNVRLQLVLDHTEWNQPNLMYERLDTVELEAQHGVRLAADSSMPHSVTWGAGYRYSRDRIANGRAQAYLPNDLAMHWGSLFVQDEVALRGDLRLTGGVKVEHNHYTGAEVLPSMRLAWTPDSRQLLWASLARTVRAPSRIDRDFHRPVNPVLVGGVPRYIFGGGPDFQSETAKTVELGYRIQPSPRWSYSATAFIAKYDRLRTQEPNPDGPAYSGLTEFRNMAHGHTRGIEMWARWEPLDGWRLNGGLVVQRVRTALYPGSRDPGGSGGVTGADPSHYWQLRSSHDLPGDMQLDWTLRRVGALPRPAVPSYHELDLQWLWKATRNLDVALIGQNLLHRSHPEFGAAPNRSVFERTAVLRLTYRF</sequence>
<dbReference type="SUPFAM" id="SSF56935">
    <property type="entry name" value="Porins"/>
    <property type="match status" value="1"/>
</dbReference>
<evidence type="ECO:0000256" key="5">
    <source>
        <dbReference type="ARBA" id="ARBA00022692"/>
    </source>
</evidence>
<keyword evidence="6 11" id="KW-0798">TonB box</keyword>
<feature type="domain" description="TonB-dependent receptor-like beta-barrel" evidence="13">
    <location>
        <begin position="201"/>
        <end position="632"/>
    </location>
</feature>
<dbReference type="InterPro" id="IPR036942">
    <property type="entry name" value="Beta-barrel_TonB_sf"/>
</dbReference>
<dbReference type="InterPro" id="IPR039426">
    <property type="entry name" value="TonB-dep_rcpt-like"/>
</dbReference>
<organism evidence="15 16">
    <name type="scientific">Pseudoduganella umbonata</name>
    <dbReference type="NCBI Taxonomy" id="864828"/>
    <lineage>
        <taxon>Bacteria</taxon>
        <taxon>Pseudomonadati</taxon>
        <taxon>Pseudomonadota</taxon>
        <taxon>Betaproteobacteria</taxon>
        <taxon>Burkholderiales</taxon>
        <taxon>Oxalobacteraceae</taxon>
        <taxon>Telluria group</taxon>
        <taxon>Pseudoduganella</taxon>
    </lineage>
</organism>
<dbReference type="Gene3D" id="2.40.170.20">
    <property type="entry name" value="TonB-dependent receptor, beta-barrel domain"/>
    <property type="match status" value="1"/>
</dbReference>
<evidence type="ECO:0000256" key="1">
    <source>
        <dbReference type="ARBA" id="ARBA00004571"/>
    </source>
</evidence>
<dbReference type="Gene3D" id="2.170.130.10">
    <property type="entry name" value="TonB-dependent receptor, plug domain"/>
    <property type="match status" value="1"/>
</dbReference>
<feature type="chain" id="PRO_5045068534" evidence="12">
    <location>
        <begin position="40"/>
        <end position="661"/>
    </location>
</feature>